<dbReference type="SUPFAM" id="SSF48452">
    <property type="entry name" value="TPR-like"/>
    <property type="match status" value="1"/>
</dbReference>
<protein>
    <recommendedName>
        <fullName evidence="7">NHL repeat-containing protein</fullName>
    </recommendedName>
</protein>
<evidence type="ECO:0000313" key="6">
    <source>
        <dbReference type="Proteomes" id="UP000663929"/>
    </source>
</evidence>
<dbReference type="InterPro" id="IPR011042">
    <property type="entry name" value="6-blade_b-propeller_TolB-like"/>
</dbReference>
<keyword evidence="1" id="KW-0732">Signal</keyword>
<keyword evidence="6" id="KW-1185">Reference proteome</keyword>
<dbReference type="PANTHER" id="PTHR10680:SF28">
    <property type="entry name" value="SMP-30_GLUCONOLACTONASE_LRE-LIKE REGION DOMAIN-CONTAINING PROTEIN"/>
    <property type="match status" value="1"/>
</dbReference>
<dbReference type="Proteomes" id="UP000663929">
    <property type="component" value="Chromosome"/>
</dbReference>
<dbReference type="AlphaFoldDB" id="A0A8A4TWD5"/>
<dbReference type="Gene3D" id="2.120.10.30">
    <property type="entry name" value="TolB, C-terminal domain"/>
    <property type="match status" value="1"/>
</dbReference>
<dbReference type="GO" id="GO:0005576">
    <property type="term" value="C:extracellular region"/>
    <property type="evidence" value="ECO:0007669"/>
    <property type="project" value="TreeGrafter"/>
</dbReference>
<keyword evidence="2" id="KW-0677">Repeat</keyword>
<evidence type="ECO:0000313" key="5">
    <source>
        <dbReference type="EMBL" id="QTD53491.1"/>
    </source>
</evidence>
<gene>
    <name evidence="5" type="ORF">J3U87_13635</name>
</gene>
<accession>A0A8A4TWD5</accession>
<keyword evidence="3" id="KW-0325">Glycoprotein</keyword>
<evidence type="ECO:0000256" key="1">
    <source>
        <dbReference type="ARBA" id="ARBA00022729"/>
    </source>
</evidence>
<dbReference type="RefSeq" id="WP_237383593.1">
    <property type="nucleotide sequence ID" value="NZ_CP071793.1"/>
</dbReference>
<feature type="repeat" description="NHL" evidence="4">
    <location>
        <begin position="95"/>
        <end position="138"/>
    </location>
</feature>
<dbReference type="CDD" id="cd05819">
    <property type="entry name" value="NHL"/>
    <property type="match status" value="1"/>
</dbReference>
<dbReference type="InterPro" id="IPR011990">
    <property type="entry name" value="TPR-like_helical_dom_sf"/>
</dbReference>
<dbReference type="PROSITE" id="PS51125">
    <property type="entry name" value="NHL"/>
    <property type="match status" value="1"/>
</dbReference>
<proteinExistence type="predicted"/>
<dbReference type="InterPro" id="IPR001258">
    <property type="entry name" value="NHL_repeat"/>
</dbReference>
<evidence type="ECO:0000256" key="2">
    <source>
        <dbReference type="ARBA" id="ARBA00022737"/>
    </source>
</evidence>
<dbReference type="PANTHER" id="PTHR10680">
    <property type="entry name" value="PEPTIDYL-GLYCINE ALPHA-AMIDATING MONOOXYGENASE"/>
    <property type="match status" value="1"/>
</dbReference>
<reference evidence="5" key="1">
    <citation type="submission" date="2021-03" db="EMBL/GenBank/DDBJ databases">
        <title>Acanthopleuribacteraceae sp. M133.</title>
        <authorList>
            <person name="Wang G."/>
        </authorList>
    </citation>
    <scope>NUCLEOTIDE SEQUENCE</scope>
    <source>
        <strain evidence="5">M133</strain>
    </source>
</reference>
<name>A0A8A4TWD5_SULCO</name>
<evidence type="ECO:0000256" key="4">
    <source>
        <dbReference type="PROSITE-ProRule" id="PRU00504"/>
    </source>
</evidence>
<dbReference type="SUPFAM" id="SSF101898">
    <property type="entry name" value="NHL repeat"/>
    <property type="match status" value="1"/>
</dbReference>
<evidence type="ECO:0000256" key="3">
    <source>
        <dbReference type="ARBA" id="ARBA00023180"/>
    </source>
</evidence>
<sequence>MVATETVLSLDLSDTLEIDTVVRDASGCFYFSDELNHRILKFDAKGTRLWEKGQKGNGPDDFHYPMGMLIVGEHLLVADSWNHRIKVMDFEGETKAVFGQAGSGAEHLSVPTSLIKGPDGDLWVLEEDNQRISVYDLEKVARAPHVPDAKKSCFGPPDSIFPKRFTTVGDKLAIVDAHGVFFADRDTVSFRRTLANPSFARIFGIDGKGVLIADLADLSLAFLDCFERKITPVCVLPRGTRAILSEADQVLAIGEKGLIELPLPSLGSAFPSKASSLLVAGLDHTENMNHVTSLSHADFLELIVTRMIQGATHEDVRQMLTSRSDEDIHSGVQACLKQQIHGCFDHLRVLNECDTGFRIGYLTGQEDRAIDHHGTKSWPSTRLFSIRGSTFFENARAGLNGFQLRYQAVRKLLPLLEHLFGSDFALRMGRSILDILVDGLLEVARRRLKLLAELTELRRGAQDQLAWSRAASLDIEIFLWYRLQQELGLAGQNMIANNAQLSNSKQSQLFAAFHAQNDMAQFDALISYLLVERGEAMPAELFDVRNHRNARAALEIASPYLERCILGKQMIAAPPTKVGQTVKRKFYYEFLVDKHLGLYLCLYRTGENRIRRGFGKTKFLPFFGVSYCFGNHSALQRMISQIQETPYDSMPQAQEYLGHYHFLMGNLADAEKSYSQDESPFALMGRTLLYAERKEAEKLQDCLERIPQHERSLRAASAWLYLGDYEQSLKQGMEVWQNRNHEHLLDSPYNRAVIIERIVLAMLCLDRTDDAKAWMKENRSDFASDNEFDFWNAICERFQKGGDGGLTLLSKIDTHQIVSFHKGLTLRCRGHYQESLFAFEREDTVWPHWQNQLHAALTYGHMEEEENQEKLLASLPQYCWLHSANQKVRKKDPAFTSTFSDVIRVERLFQQRQELSDADREILLRNHLPMFHTLVLDEGRYCQ</sequence>
<dbReference type="KEGG" id="scor:J3U87_13635"/>
<dbReference type="EMBL" id="CP071793">
    <property type="protein sequence ID" value="QTD53491.1"/>
    <property type="molecule type" value="Genomic_DNA"/>
</dbReference>
<organism evidence="5 6">
    <name type="scientific">Sulfidibacter corallicola</name>
    <dbReference type="NCBI Taxonomy" id="2818388"/>
    <lineage>
        <taxon>Bacteria</taxon>
        <taxon>Pseudomonadati</taxon>
        <taxon>Acidobacteriota</taxon>
        <taxon>Holophagae</taxon>
        <taxon>Acanthopleuribacterales</taxon>
        <taxon>Acanthopleuribacteraceae</taxon>
        <taxon>Sulfidibacter</taxon>
    </lineage>
</organism>
<evidence type="ECO:0008006" key="7">
    <source>
        <dbReference type="Google" id="ProtNLM"/>
    </source>
</evidence>